<dbReference type="InterPro" id="IPR015796">
    <property type="entry name" value="Impact_YigZ-like"/>
</dbReference>
<reference evidence="4 5" key="1">
    <citation type="submission" date="2016-11" db="EMBL/GenBank/DDBJ databases">
        <authorList>
            <person name="Jaros S."/>
            <person name="Januszkiewicz K."/>
            <person name="Wedrychowicz H."/>
        </authorList>
    </citation>
    <scope>NUCLEOTIDE SEQUENCE [LARGE SCALE GENOMIC DNA]</scope>
    <source>
        <strain evidence="4 5">DSM 15970</strain>
    </source>
</reference>
<dbReference type="Gene3D" id="3.30.230.30">
    <property type="entry name" value="Impact, N-terminal domain"/>
    <property type="match status" value="1"/>
</dbReference>
<gene>
    <name evidence="4" type="ORF">SAMN02745691_00528</name>
</gene>
<dbReference type="PROSITE" id="PS00910">
    <property type="entry name" value="UPF0029"/>
    <property type="match status" value="1"/>
</dbReference>
<name>A0A1M6CC35_9FIRM</name>
<dbReference type="SUPFAM" id="SSF54211">
    <property type="entry name" value="Ribosomal protein S5 domain 2-like"/>
    <property type="match status" value="1"/>
</dbReference>
<dbReference type="PANTHER" id="PTHR16301:SF20">
    <property type="entry name" value="IMPACT FAMILY MEMBER YIGZ"/>
    <property type="match status" value="1"/>
</dbReference>
<dbReference type="InterPro" id="IPR020568">
    <property type="entry name" value="Ribosomal_Su5_D2-typ_SF"/>
</dbReference>
<dbReference type="OrthoDB" id="9813771at2"/>
<proteinExistence type="inferred from homology"/>
<dbReference type="EMBL" id="FQYT01000004">
    <property type="protein sequence ID" value="SHI58557.1"/>
    <property type="molecule type" value="Genomic_DNA"/>
</dbReference>
<evidence type="ECO:0000313" key="5">
    <source>
        <dbReference type="Proteomes" id="UP000184342"/>
    </source>
</evidence>
<dbReference type="STRING" id="1122934.SAMN02745691_00528"/>
<keyword evidence="5" id="KW-1185">Reference proteome</keyword>
<evidence type="ECO:0000256" key="1">
    <source>
        <dbReference type="ARBA" id="ARBA00007665"/>
    </source>
</evidence>
<protein>
    <submittedName>
        <fullName evidence="4">Uncharacterized protein, YigZ family</fullName>
    </submittedName>
</protein>
<evidence type="ECO:0000259" key="2">
    <source>
        <dbReference type="Pfam" id="PF01205"/>
    </source>
</evidence>
<dbReference type="PANTHER" id="PTHR16301">
    <property type="entry name" value="IMPACT-RELATED"/>
    <property type="match status" value="1"/>
</dbReference>
<dbReference type="Pfam" id="PF01205">
    <property type="entry name" value="Impact_N"/>
    <property type="match status" value="1"/>
</dbReference>
<sequence length="216" mass="24257">MEKQIKIIKKGAVTEIIEKKSRFIAEIIPVSSEEEAIQFIEEIRKKNWNATHNCYAYTLGDNNEIQRFSDDGEPGGTAGRPMLEVLTENHMHDAAVVVTRYFGGTLLGTGGLIRTYRRAVNAALENCEILVKLKGCLLTVKVSYTDYGKIQHMLENMEMRMLETEYTEMVQLTVVLEAEKKEAFAAALREATNAKAIIVKDEEVFFAHTGGKPVLL</sequence>
<dbReference type="InterPro" id="IPR020569">
    <property type="entry name" value="UPF0029_Impact_CS"/>
</dbReference>
<dbReference type="Gene3D" id="3.30.70.240">
    <property type="match status" value="1"/>
</dbReference>
<comment type="similarity">
    <text evidence="1">Belongs to the IMPACT family.</text>
</comment>
<dbReference type="InterPro" id="IPR023582">
    <property type="entry name" value="Impact"/>
</dbReference>
<feature type="domain" description="Impact N-terminal" evidence="2">
    <location>
        <begin position="19"/>
        <end position="124"/>
    </location>
</feature>
<feature type="domain" description="UPF0029" evidence="3">
    <location>
        <begin position="140"/>
        <end position="195"/>
    </location>
</feature>
<dbReference type="InterPro" id="IPR015269">
    <property type="entry name" value="UPF0029_Impact_C"/>
</dbReference>
<dbReference type="RefSeq" id="WP_073992816.1">
    <property type="nucleotide sequence ID" value="NZ_FQYT01000004.1"/>
</dbReference>
<organism evidence="4 5">
    <name type="scientific">Parasporobacterium paucivorans DSM 15970</name>
    <dbReference type="NCBI Taxonomy" id="1122934"/>
    <lineage>
        <taxon>Bacteria</taxon>
        <taxon>Bacillati</taxon>
        <taxon>Bacillota</taxon>
        <taxon>Clostridia</taxon>
        <taxon>Lachnospirales</taxon>
        <taxon>Lachnospiraceae</taxon>
        <taxon>Parasporobacterium</taxon>
    </lineage>
</organism>
<dbReference type="InterPro" id="IPR035647">
    <property type="entry name" value="EFG_III/V"/>
</dbReference>
<dbReference type="NCBIfam" id="TIGR00257">
    <property type="entry name" value="IMPACT_YIGZ"/>
    <property type="match status" value="1"/>
</dbReference>
<dbReference type="Pfam" id="PF09186">
    <property type="entry name" value="DUF1949"/>
    <property type="match status" value="1"/>
</dbReference>
<dbReference type="AlphaFoldDB" id="A0A1M6CC35"/>
<evidence type="ECO:0000313" key="4">
    <source>
        <dbReference type="EMBL" id="SHI58557.1"/>
    </source>
</evidence>
<dbReference type="GO" id="GO:0005737">
    <property type="term" value="C:cytoplasm"/>
    <property type="evidence" value="ECO:0007669"/>
    <property type="project" value="TreeGrafter"/>
</dbReference>
<dbReference type="InterPro" id="IPR036956">
    <property type="entry name" value="Impact_N_sf"/>
</dbReference>
<dbReference type="Proteomes" id="UP000184342">
    <property type="component" value="Unassembled WGS sequence"/>
</dbReference>
<accession>A0A1M6CC35</accession>
<dbReference type="SUPFAM" id="SSF54980">
    <property type="entry name" value="EF-G C-terminal domain-like"/>
    <property type="match status" value="1"/>
</dbReference>
<dbReference type="InterPro" id="IPR001498">
    <property type="entry name" value="Impact_N"/>
</dbReference>
<dbReference type="GO" id="GO:0006446">
    <property type="term" value="P:regulation of translational initiation"/>
    <property type="evidence" value="ECO:0007669"/>
    <property type="project" value="TreeGrafter"/>
</dbReference>
<evidence type="ECO:0000259" key="3">
    <source>
        <dbReference type="Pfam" id="PF09186"/>
    </source>
</evidence>